<sequence>MPRENKGPCKVINCNHNANRYNKFTENALQKSKEKHTFDDYNYLELNDQLCDAHYLKIVEPDRHNKRKSADFEDKKIYEIFTVSETIEDEWKNITINIFDDQVILNKNDFAKLINRINQLELQNKSSQELNNKDISISNSTLTFENKLDLLSKVLFKEQRKLNHPIEVDPNKFSELITRSNFQLNGFFDEIFNALSPKYRNYQTRENDKKSAVGFCYLLAGARNKFANDLKIEIELYLLASGCTSSAIDTLANLGISACYKTIDDYKKKIAKDHSIKISEYFRTFQNNMHIFNIDDYHSIHSYQRPNSASLQNVHHMATCITKRIKNYSRVQAIRLPHGPGVGTLALSTLFSIGILEHWELGPEIGIQDRPLWYYPWVPMDSPGPCGSLPAIYNGISFFNPLNIEASLINKYLIDKYMDYFDISYNTQKFQWTNQTIQKFQHFDRIELLTIHIYDDAIVERKDERSMENIQIINIQEQKLKSTPDYIAALSLITNIPSLYRYLDQNILPVIADWPGQLYIRKAITKLQKELEYQKNNPEYQITISPRIKNFLPILGPLYVSLNTREHIMIVHYEFFNKLYKSVFNIKKRNLAKNPKPYKINLLLELANLLIKKTSIFLLETFYSIYKNIGKTKFNKNKRNFILSNLQQTVDIRCFPTGYHSSFPPTLNQYDACKQIFIETNESDAIILICGHGYHLDCYKKMDNKCKYCIQYYKRGVFDNVKSFVERLENDKKENTNDDDNNNDENDEDDENDEVNESFFLTEQDKINLKYQNAISNIQNW</sequence>
<evidence type="ECO:0000313" key="3">
    <source>
        <dbReference type="Proteomes" id="UP000266673"/>
    </source>
</evidence>
<keyword evidence="3" id="KW-1185">Reference proteome</keyword>
<comment type="caution">
    <text evidence="2">The sequence shown here is derived from an EMBL/GenBank/DDBJ whole genome shotgun (WGS) entry which is preliminary data.</text>
</comment>
<gene>
    <name evidence="2" type="ORF">C2G38_2229423</name>
</gene>
<feature type="compositionally biased region" description="Acidic residues" evidence="1">
    <location>
        <begin position="737"/>
        <end position="753"/>
    </location>
</feature>
<dbReference type="AlphaFoldDB" id="A0A397TY58"/>
<evidence type="ECO:0000313" key="2">
    <source>
        <dbReference type="EMBL" id="RIB01868.1"/>
    </source>
</evidence>
<evidence type="ECO:0000256" key="1">
    <source>
        <dbReference type="SAM" id="MobiDB-lite"/>
    </source>
</evidence>
<name>A0A397TY58_9GLOM</name>
<feature type="region of interest" description="Disordered" evidence="1">
    <location>
        <begin position="729"/>
        <end position="753"/>
    </location>
</feature>
<accession>A0A397TY58</accession>
<protein>
    <submittedName>
        <fullName evidence="2">Uncharacterized protein</fullName>
    </submittedName>
</protein>
<dbReference type="Proteomes" id="UP000266673">
    <property type="component" value="Unassembled WGS sequence"/>
</dbReference>
<reference evidence="2 3" key="1">
    <citation type="submission" date="2018-06" db="EMBL/GenBank/DDBJ databases">
        <title>Comparative genomics reveals the genomic features of Rhizophagus irregularis, R. cerebriforme, R. diaphanum and Gigaspora rosea, and their symbiotic lifestyle signature.</title>
        <authorList>
            <person name="Morin E."/>
            <person name="San Clemente H."/>
            <person name="Chen E.C.H."/>
            <person name="De La Providencia I."/>
            <person name="Hainaut M."/>
            <person name="Kuo A."/>
            <person name="Kohler A."/>
            <person name="Murat C."/>
            <person name="Tang N."/>
            <person name="Roy S."/>
            <person name="Loubradou J."/>
            <person name="Henrissat B."/>
            <person name="Grigoriev I.V."/>
            <person name="Corradi N."/>
            <person name="Roux C."/>
            <person name="Martin F.M."/>
        </authorList>
    </citation>
    <scope>NUCLEOTIDE SEQUENCE [LARGE SCALE GENOMIC DNA]</scope>
    <source>
        <strain evidence="2 3">DAOM 194757</strain>
    </source>
</reference>
<organism evidence="2 3">
    <name type="scientific">Gigaspora rosea</name>
    <dbReference type="NCBI Taxonomy" id="44941"/>
    <lineage>
        <taxon>Eukaryota</taxon>
        <taxon>Fungi</taxon>
        <taxon>Fungi incertae sedis</taxon>
        <taxon>Mucoromycota</taxon>
        <taxon>Glomeromycotina</taxon>
        <taxon>Glomeromycetes</taxon>
        <taxon>Diversisporales</taxon>
        <taxon>Gigasporaceae</taxon>
        <taxon>Gigaspora</taxon>
    </lineage>
</organism>
<proteinExistence type="predicted"/>
<dbReference type="OrthoDB" id="2405070at2759"/>
<dbReference type="EMBL" id="QKWP01002902">
    <property type="protein sequence ID" value="RIB01868.1"/>
    <property type="molecule type" value="Genomic_DNA"/>
</dbReference>